<keyword evidence="4" id="KW-1185">Reference proteome</keyword>
<gene>
    <name evidence="3" type="ORF">ASPSYDRAFT_93885</name>
</gene>
<proteinExistence type="predicted"/>
<evidence type="ECO:0000313" key="3">
    <source>
        <dbReference type="EMBL" id="OJJ54123.1"/>
    </source>
</evidence>
<dbReference type="GeneID" id="63768971"/>
<feature type="region of interest" description="Disordered" evidence="1">
    <location>
        <begin position="1"/>
        <end position="39"/>
    </location>
</feature>
<evidence type="ECO:0000256" key="1">
    <source>
        <dbReference type="SAM" id="MobiDB-lite"/>
    </source>
</evidence>
<keyword evidence="2" id="KW-0472">Membrane</keyword>
<protein>
    <submittedName>
        <fullName evidence="3">Uncharacterized protein</fullName>
    </submittedName>
</protein>
<dbReference type="VEuPathDB" id="FungiDB:ASPSYDRAFT_93885"/>
<dbReference type="AlphaFoldDB" id="A0A1L9T4A0"/>
<sequence length="195" mass="22882">MPPNSRPDSDTDHQRWLASQGRRPSDDSIPIPIPRYGPYENDPYEMYDGDDVRPDNVASYEAMHKPTNPNNNNNNNNVPPLNSENYSQTLTYRTCISDMAVYYISVVVLLLVLRYAWRSQRQRQRQSDEGDEEEELKPVSKERFSTAGVTVDTTEQEKEKKEVLMWKWNNVLFIPYSTYYLRNYARTATAWSRSR</sequence>
<organism evidence="3 4">
    <name type="scientific">Aspergillus sydowii CBS 593.65</name>
    <dbReference type="NCBI Taxonomy" id="1036612"/>
    <lineage>
        <taxon>Eukaryota</taxon>
        <taxon>Fungi</taxon>
        <taxon>Dikarya</taxon>
        <taxon>Ascomycota</taxon>
        <taxon>Pezizomycotina</taxon>
        <taxon>Eurotiomycetes</taxon>
        <taxon>Eurotiomycetidae</taxon>
        <taxon>Eurotiales</taxon>
        <taxon>Aspergillaceae</taxon>
        <taxon>Aspergillus</taxon>
        <taxon>Aspergillus subgen. Nidulantes</taxon>
    </lineage>
</organism>
<dbReference type="Proteomes" id="UP000184356">
    <property type="component" value="Unassembled WGS sequence"/>
</dbReference>
<evidence type="ECO:0000313" key="4">
    <source>
        <dbReference type="Proteomes" id="UP000184356"/>
    </source>
</evidence>
<keyword evidence="2" id="KW-1133">Transmembrane helix</keyword>
<feature type="compositionally biased region" description="Low complexity" evidence="1">
    <location>
        <begin position="66"/>
        <end position="82"/>
    </location>
</feature>
<feature type="transmembrane region" description="Helical" evidence="2">
    <location>
        <begin position="100"/>
        <end position="117"/>
    </location>
</feature>
<name>A0A1L9T4A0_9EURO</name>
<reference evidence="4" key="1">
    <citation type="journal article" date="2017" name="Genome Biol.">
        <title>Comparative genomics reveals high biological diversity and specific adaptations in the industrially and medically important fungal genus Aspergillus.</title>
        <authorList>
            <person name="de Vries R.P."/>
            <person name="Riley R."/>
            <person name="Wiebenga A."/>
            <person name="Aguilar-Osorio G."/>
            <person name="Amillis S."/>
            <person name="Uchima C.A."/>
            <person name="Anderluh G."/>
            <person name="Asadollahi M."/>
            <person name="Askin M."/>
            <person name="Barry K."/>
            <person name="Battaglia E."/>
            <person name="Bayram O."/>
            <person name="Benocci T."/>
            <person name="Braus-Stromeyer S.A."/>
            <person name="Caldana C."/>
            <person name="Canovas D."/>
            <person name="Cerqueira G.C."/>
            <person name="Chen F."/>
            <person name="Chen W."/>
            <person name="Choi C."/>
            <person name="Clum A."/>
            <person name="Dos Santos R.A."/>
            <person name="Damasio A.R."/>
            <person name="Diallinas G."/>
            <person name="Emri T."/>
            <person name="Fekete E."/>
            <person name="Flipphi M."/>
            <person name="Freyberg S."/>
            <person name="Gallo A."/>
            <person name="Gournas C."/>
            <person name="Habgood R."/>
            <person name="Hainaut M."/>
            <person name="Harispe M.L."/>
            <person name="Henrissat B."/>
            <person name="Hilden K.S."/>
            <person name="Hope R."/>
            <person name="Hossain A."/>
            <person name="Karabika E."/>
            <person name="Karaffa L."/>
            <person name="Karanyi Z."/>
            <person name="Krasevec N."/>
            <person name="Kuo A."/>
            <person name="Kusch H."/>
            <person name="LaButti K."/>
            <person name="Lagendijk E.L."/>
            <person name="Lapidus A."/>
            <person name="Levasseur A."/>
            <person name="Lindquist E."/>
            <person name="Lipzen A."/>
            <person name="Logrieco A.F."/>
            <person name="MacCabe A."/>
            <person name="Maekelae M.R."/>
            <person name="Malavazi I."/>
            <person name="Melin P."/>
            <person name="Meyer V."/>
            <person name="Mielnichuk N."/>
            <person name="Miskei M."/>
            <person name="Molnar A.P."/>
            <person name="Mule G."/>
            <person name="Ngan C.Y."/>
            <person name="Orejas M."/>
            <person name="Orosz E."/>
            <person name="Ouedraogo J.P."/>
            <person name="Overkamp K.M."/>
            <person name="Park H.-S."/>
            <person name="Perrone G."/>
            <person name="Piumi F."/>
            <person name="Punt P.J."/>
            <person name="Ram A.F."/>
            <person name="Ramon A."/>
            <person name="Rauscher S."/>
            <person name="Record E."/>
            <person name="Riano-Pachon D.M."/>
            <person name="Robert V."/>
            <person name="Roehrig J."/>
            <person name="Ruller R."/>
            <person name="Salamov A."/>
            <person name="Salih N.S."/>
            <person name="Samson R.A."/>
            <person name="Sandor E."/>
            <person name="Sanguinetti M."/>
            <person name="Schuetze T."/>
            <person name="Sepcic K."/>
            <person name="Shelest E."/>
            <person name="Sherlock G."/>
            <person name="Sophianopoulou V."/>
            <person name="Squina F.M."/>
            <person name="Sun H."/>
            <person name="Susca A."/>
            <person name="Todd R.B."/>
            <person name="Tsang A."/>
            <person name="Unkles S.E."/>
            <person name="van de Wiele N."/>
            <person name="van Rossen-Uffink D."/>
            <person name="Oliveira J.V."/>
            <person name="Vesth T.C."/>
            <person name="Visser J."/>
            <person name="Yu J.-H."/>
            <person name="Zhou M."/>
            <person name="Andersen M.R."/>
            <person name="Archer D.B."/>
            <person name="Baker S.E."/>
            <person name="Benoit I."/>
            <person name="Brakhage A.A."/>
            <person name="Braus G.H."/>
            <person name="Fischer R."/>
            <person name="Frisvad J.C."/>
            <person name="Goldman G.H."/>
            <person name="Houbraken J."/>
            <person name="Oakley B."/>
            <person name="Pocsi I."/>
            <person name="Scazzocchio C."/>
            <person name="Seiboth B."/>
            <person name="vanKuyk P.A."/>
            <person name="Wortman J."/>
            <person name="Dyer P.S."/>
            <person name="Grigoriev I.V."/>
        </authorList>
    </citation>
    <scope>NUCLEOTIDE SEQUENCE [LARGE SCALE GENOMIC DNA]</scope>
    <source>
        <strain evidence="4">CBS 593.65</strain>
    </source>
</reference>
<dbReference type="EMBL" id="KV878595">
    <property type="protein sequence ID" value="OJJ54123.1"/>
    <property type="molecule type" value="Genomic_DNA"/>
</dbReference>
<accession>A0A1L9T4A0</accession>
<keyword evidence="2" id="KW-0812">Transmembrane</keyword>
<dbReference type="OrthoDB" id="10263610at2759"/>
<feature type="region of interest" description="Disordered" evidence="1">
    <location>
        <begin position="61"/>
        <end position="82"/>
    </location>
</feature>
<dbReference type="RefSeq" id="XP_040697929.1">
    <property type="nucleotide sequence ID" value="XM_040852898.1"/>
</dbReference>
<evidence type="ECO:0000256" key="2">
    <source>
        <dbReference type="SAM" id="Phobius"/>
    </source>
</evidence>
<feature type="region of interest" description="Disordered" evidence="1">
    <location>
        <begin position="122"/>
        <end position="154"/>
    </location>
</feature>